<reference evidence="3" key="1">
    <citation type="submission" date="2016-10" db="EMBL/GenBank/DDBJ databases">
        <authorList>
            <person name="Varghese N."/>
            <person name="Submissions S."/>
        </authorList>
    </citation>
    <scope>NUCLEOTIDE SEQUENCE [LARGE SCALE GENOMIC DNA]</scope>
    <source>
        <strain evidence="3">DSM 26471</strain>
    </source>
</reference>
<protein>
    <submittedName>
        <fullName evidence="2">Uncharacterized protein</fullName>
    </submittedName>
</protein>
<keyword evidence="3" id="KW-1185">Reference proteome</keyword>
<feature type="signal peptide" evidence="1">
    <location>
        <begin position="1"/>
        <end position="26"/>
    </location>
</feature>
<dbReference type="STRING" id="588602.SAMN04487991_0964"/>
<name>A0A1I3LBG9_9RHOB</name>
<keyword evidence="1" id="KW-0732">Signal</keyword>
<evidence type="ECO:0000313" key="2">
    <source>
        <dbReference type="EMBL" id="SFI82132.1"/>
    </source>
</evidence>
<dbReference type="Proteomes" id="UP000199630">
    <property type="component" value="Unassembled WGS sequence"/>
</dbReference>
<dbReference type="RefSeq" id="WP_090058239.1">
    <property type="nucleotide sequence ID" value="NZ_FORH01000001.1"/>
</dbReference>
<evidence type="ECO:0000313" key="3">
    <source>
        <dbReference type="Proteomes" id="UP000199630"/>
    </source>
</evidence>
<evidence type="ECO:0000256" key="1">
    <source>
        <dbReference type="SAM" id="SignalP"/>
    </source>
</evidence>
<organism evidence="2 3">
    <name type="scientific">Celeribacter neptunius</name>
    <dbReference type="NCBI Taxonomy" id="588602"/>
    <lineage>
        <taxon>Bacteria</taxon>
        <taxon>Pseudomonadati</taxon>
        <taxon>Pseudomonadota</taxon>
        <taxon>Alphaproteobacteria</taxon>
        <taxon>Rhodobacterales</taxon>
        <taxon>Roseobacteraceae</taxon>
        <taxon>Celeribacter</taxon>
    </lineage>
</organism>
<proteinExistence type="predicted"/>
<feature type="chain" id="PRO_5011727639" evidence="1">
    <location>
        <begin position="27"/>
        <end position="164"/>
    </location>
</feature>
<gene>
    <name evidence="2" type="ORF">SAMN04487991_0964</name>
</gene>
<dbReference type="AlphaFoldDB" id="A0A1I3LBG9"/>
<dbReference type="OrthoDB" id="7859889at2"/>
<dbReference type="EMBL" id="FORH01000001">
    <property type="protein sequence ID" value="SFI82132.1"/>
    <property type="molecule type" value="Genomic_DNA"/>
</dbReference>
<accession>A0A1I3LBG9</accession>
<sequence>MVNSVFRNAKRAGLAGLFGAAAFASAAEIQPKTGLWQGQAELLGQSGCPPDLVAQMSEAFAREAGYGPKHIAFPAPFEPESLAGDFTWTQLGENLWRAEFQDIKDSAMGALVTDHQIDLKVLSETELEQVSSLRVTFPPALAKMLATDAPCAVNTRVIHRYAGP</sequence>